<evidence type="ECO:0000313" key="2">
    <source>
        <dbReference type="Proteomes" id="UP000199502"/>
    </source>
</evidence>
<gene>
    <name evidence="1" type="ORF">SAMN05660710_01614</name>
</gene>
<proteinExistence type="predicted"/>
<dbReference type="EMBL" id="FMVT01000005">
    <property type="protein sequence ID" value="SCY46749.1"/>
    <property type="molecule type" value="Genomic_DNA"/>
</dbReference>
<dbReference type="RefSeq" id="WP_090742236.1">
    <property type="nucleotide sequence ID" value="NZ_FMVT01000005.1"/>
</dbReference>
<accession>A0A1G5G625</accession>
<keyword evidence="2" id="KW-1185">Reference proteome</keyword>
<name>A0A1G5G625_9RHOB</name>
<dbReference type="AlphaFoldDB" id="A0A1G5G625"/>
<evidence type="ECO:0000313" key="1">
    <source>
        <dbReference type="EMBL" id="SCY46749.1"/>
    </source>
</evidence>
<dbReference type="Proteomes" id="UP000199502">
    <property type="component" value="Unassembled WGS sequence"/>
</dbReference>
<dbReference type="STRING" id="336292.SAMN05660710_01614"/>
<sequence length="171" mass="17748">MTITSTANTYRSAFPLPALLLPALLLPGALMAAPYLGRCQMGECIHVDQVSRQVVGEGSAAVPGDLVMVALRTAVSAAPETDPATLDWEAPAPVQFFCSETRPAFRAGDGSYQGLDLVTPVGATTLVTAMYLHACHPEAEIGEDPFAAAATLGYGATGTEVFADHNALTAR</sequence>
<protein>
    <submittedName>
        <fullName evidence="1">Uncharacterized protein</fullName>
    </submittedName>
</protein>
<dbReference type="OrthoDB" id="7992928at2"/>
<organism evidence="1 2">
    <name type="scientific">Paracoccus tibetensis</name>
    <dbReference type="NCBI Taxonomy" id="336292"/>
    <lineage>
        <taxon>Bacteria</taxon>
        <taxon>Pseudomonadati</taxon>
        <taxon>Pseudomonadota</taxon>
        <taxon>Alphaproteobacteria</taxon>
        <taxon>Rhodobacterales</taxon>
        <taxon>Paracoccaceae</taxon>
        <taxon>Paracoccus</taxon>
    </lineage>
</organism>
<reference evidence="1 2" key="1">
    <citation type="submission" date="2016-10" db="EMBL/GenBank/DDBJ databases">
        <authorList>
            <person name="de Groot N.N."/>
        </authorList>
    </citation>
    <scope>NUCLEOTIDE SEQUENCE [LARGE SCALE GENOMIC DNA]</scope>
    <source>
        <strain evidence="1 2">CGMCC 1.8925</strain>
    </source>
</reference>